<comment type="caution">
    <text evidence="1">The sequence shown here is derived from an EMBL/GenBank/DDBJ whole genome shotgun (WGS) entry which is preliminary data.</text>
</comment>
<evidence type="ECO:0000313" key="2">
    <source>
        <dbReference type="Proteomes" id="UP001499854"/>
    </source>
</evidence>
<dbReference type="EMBL" id="BAAAQM010000009">
    <property type="protein sequence ID" value="GAA1963655.1"/>
    <property type="molecule type" value="Genomic_DNA"/>
</dbReference>
<sequence>MLNIAYGFMMKIVGLAMSIDRFRISRGRVGSDVILFAEVVAPRVYTIQAARDRVTSHMNTATFALSWVTLTPFRYYVPMAVVVTPFRRLAILIARPIAAAGEFAFDTGRTTLAIYPVLVNWIRNLPARSLPSMPSLSLRRLRLGHRSSTPRLSRGLTMLAAFALPPVDREEYAQNWYAELFVHPRLHRALIVIGIWRKLPVLAWGLRTYGRRQVIR</sequence>
<proteinExistence type="predicted"/>
<protein>
    <submittedName>
        <fullName evidence="1">Uncharacterized protein</fullName>
    </submittedName>
</protein>
<reference evidence="1 2" key="1">
    <citation type="journal article" date="2019" name="Int. J. Syst. Evol. Microbiol.">
        <title>The Global Catalogue of Microorganisms (GCM) 10K type strain sequencing project: providing services to taxonomists for standard genome sequencing and annotation.</title>
        <authorList>
            <consortium name="The Broad Institute Genomics Platform"/>
            <consortium name="The Broad Institute Genome Sequencing Center for Infectious Disease"/>
            <person name="Wu L."/>
            <person name="Ma J."/>
        </authorList>
    </citation>
    <scope>NUCLEOTIDE SEQUENCE [LARGE SCALE GENOMIC DNA]</scope>
    <source>
        <strain evidence="1 2">JCM 16013</strain>
    </source>
</reference>
<dbReference type="Proteomes" id="UP001499854">
    <property type="component" value="Unassembled WGS sequence"/>
</dbReference>
<gene>
    <name evidence="1" type="ORF">GCM10009838_20940</name>
</gene>
<evidence type="ECO:0000313" key="1">
    <source>
        <dbReference type="EMBL" id="GAA1963655.1"/>
    </source>
</evidence>
<accession>A0ABN2R5E0</accession>
<keyword evidence="2" id="KW-1185">Reference proteome</keyword>
<organism evidence="1 2">
    <name type="scientific">Catenulispora subtropica</name>
    <dbReference type="NCBI Taxonomy" id="450798"/>
    <lineage>
        <taxon>Bacteria</taxon>
        <taxon>Bacillati</taxon>
        <taxon>Actinomycetota</taxon>
        <taxon>Actinomycetes</taxon>
        <taxon>Catenulisporales</taxon>
        <taxon>Catenulisporaceae</taxon>
        <taxon>Catenulispora</taxon>
    </lineage>
</organism>
<name>A0ABN2R5E0_9ACTN</name>